<reference evidence="4" key="1">
    <citation type="submission" date="2024-06" db="EMBL/GenBank/DDBJ databases">
        <title>Hwangdonia haimaensis gen. nov., sp. nov., a member of the family Flavobacteriaceae isolated from the haima cold seep.</title>
        <authorList>
            <person name="Li J."/>
        </authorList>
    </citation>
    <scope>NUCLEOTIDE SEQUENCE [LARGE SCALE GENOMIC DNA]</scope>
    <source>
        <strain evidence="4">SCSIO 19198</strain>
    </source>
</reference>
<dbReference type="GO" id="GO:0009063">
    <property type="term" value="P:amino acid catabolic process"/>
    <property type="evidence" value="ECO:0007669"/>
    <property type="project" value="InterPro"/>
</dbReference>
<dbReference type="PANTHER" id="PTHR48073:SF2">
    <property type="entry name" value="O-SUCCINYLBENZOATE SYNTHASE"/>
    <property type="match status" value="1"/>
</dbReference>
<dbReference type="RefSeq" id="WP_316984999.1">
    <property type="nucleotide sequence ID" value="NZ_CP136521.1"/>
</dbReference>
<dbReference type="PROSITE" id="PS00909">
    <property type="entry name" value="MR_MLE_2"/>
    <property type="match status" value="1"/>
</dbReference>
<dbReference type="Gene3D" id="3.30.390.10">
    <property type="entry name" value="Enolase-like, N-terminal domain"/>
    <property type="match status" value="1"/>
</dbReference>
<accession>A0AA97HSP6</accession>
<name>A0AA97HSP6_9FLAO</name>
<evidence type="ECO:0000313" key="4">
    <source>
        <dbReference type="Proteomes" id="UP001302486"/>
    </source>
</evidence>
<dbReference type="SMART" id="SM00922">
    <property type="entry name" value="MR_MLE"/>
    <property type="match status" value="1"/>
</dbReference>
<dbReference type="SUPFAM" id="SSF54826">
    <property type="entry name" value="Enolase N-terminal domain-like"/>
    <property type="match status" value="1"/>
</dbReference>
<dbReference type="InterPro" id="IPR018110">
    <property type="entry name" value="Mandel_Rmase/mucon_lact_enz_CS"/>
</dbReference>
<dbReference type="SFLD" id="SFLDF00009">
    <property type="entry name" value="o-succinylbenzoate_synthase"/>
    <property type="match status" value="1"/>
</dbReference>
<dbReference type="InterPro" id="IPR036849">
    <property type="entry name" value="Enolase-like_C_sf"/>
</dbReference>
<dbReference type="SFLD" id="SFLDG00180">
    <property type="entry name" value="muconate_cycloisomerase"/>
    <property type="match status" value="1"/>
</dbReference>
<organism evidence="3 4">
    <name type="scientific">Hwangdonia lutea</name>
    <dbReference type="NCBI Taxonomy" id="3075823"/>
    <lineage>
        <taxon>Bacteria</taxon>
        <taxon>Pseudomonadati</taxon>
        <taxon>Bacteroidota</taxon>
        <taxon>Flavobacteriia</taxon>
        <taxon>Flavobacteriales</taxon>
        <taxon>Flavobacteriaceae</taxon>
        <taxon>Hwangdonia</taxon>
    </lineage>
</organism>
<dbReference type="GO" id="GO:0016854">
    <property type="term" value="F:racemase and epimerase activity"/>
    <property type="evidence" value="ECO:0007669"/>
    <property type="project" value="UniProtKB-ARBA"/>
</dbReference>
<evidence type="ECO:0000256" key="1">
    <source>
        <dbReference type="ARBA" id="ARBA00022723"/>
    </source>
</evidence>
<dbReference type="SUPFAM" id="SSF51604">
    <property type="entry name" value="Enolase C-terminal domain-like"/>
    <property type="match status" value="1"/>
</dbReference>
<evidence type="ECO:0000313" key="3">
    <source>
        <dbReference type="EMBL" id="WOD45345.1"/>
    </source>
</evidence>
<dbReference type="Pfam" id="PF13378">
    <property type="entry name" value="MR_MLE_C"/>
    <property type="match status" value="1"/>
</dbReference>
<dbReference type="InterPro" id="IPR029017">
    <property type="entry name" value="Enolase-like_N"/>
</dbReference>
<evidence type="ECO:0000259" key="2">
    <source>
        <dbReference type="SMART" id="SM00922"/>
    </source>
</evidence>
<dbReference type="KEGG" id="hws:RNZ46_13550"/>
<proteinExistence type="predicted"/>
<dbReference type="EMBL" id="CP136521">
    <property type="protein sequence ID" value="WOD45345.1"/>
    <property type="molecule type" value="Genomic_DNA"/>
</dbReference>
<dbReference type="InterPro" id="IPR013342">
    <property type="entry name" value="Mandelate_racemase_C"/>
</dbReference>
<dbReference type="PANTHER" id="PTHR48073">
    <property type="entry name" value="O-SUCCINYLBENZOATE SYNTHASE-RELATED"/>
    <property type="match status" value="1"/>
</dbReference>
<keyword evidence="1" id="KW-0479">Metal-binding</keyword>
<dbReference type="InterPro" id="IPR029065">
    <property type="entry name" value="Enolase_C-like"/>
</dbReference>
<dbReference type="GO" id="GO:0046872">
    <property type="term" value="F:metal ion binding"/>
    <property type="evidence" value="ECO:0007669"/>
    <property type="project" value="UniProtKB-KW"/>
</dbReference>
<dbReference type="SFLD" id="SFLDS00001">
    <property type="entry name" value="Enolase"/>
    <property type="match status" value="1"/>
</dbReference>
<dbReference type="CDD" id="cd03320">
    <property type="entry name" value="OSBS"/>
    <property type="match status" value="1"/>
</dbReference>
<protein>
    <submittedName>
        <fullName evidence="3">O-succinylbenzoate synthase</fullName>
    </submittedName>
</protein>
<sequence>MIATYHKYILNFKQASGTSRGVLKTKETWFIVIEYNGKKGIGECGVFRGLSVDDVPHYEDILQWTCVNIHLGLAVLLDELNKFPSIQFGLEMAFKSLESENDFELFPSEFTRGNASIPINGLIWMGSEAFMKQQIKEKISAGFHCIKMKIGAIDFQTEINLIKSIREEFSSKEIELRVDANGAFSTDEALEKLKILSDFDLHSIEQPIKQGQFEAMAKLCDNTPLPIALDEELIGVYSVTKKQELLQTIKPQYIILKPSLVGGFKGSDSWIEIAENNNIGWWITSALESNIGLNAIAQYTYKKQSDLPQGLGTGALFTNNFDSPLLVKNGTLQYDKKRTWNLELLT</sequence>
<keyword evidence="4" id="KW-1185">Reference proteome</keyword>
<feature type="domain" description="Mandelate racemase/muconate lactonizing enzyme C-terminal" evidence="2">
    <location>
        <begin position="128"/>
        <end position="226"/>
    </location>
</feature>
<gene>
    <name evidence="3" type="ORF">RNZ46_13550</name>
</gene>
<dbReference type="Proteomes" id="UP001302486">
    <property type="component" value="Chromosome"/>
</dbReference>
<dbReference type="Gene3D" id="3.20.20.120">
    <property type="entry name" value="Enolase-like C-terminal domain"/>
    <property type="match status" value="1"/>
</dbReference>
<dbReference type="AlphaFoldDB" id="A0AA97HSP6"/>